<feature type="compositionally biased region" description="Low complexity" evidence="1">
    <location>
        <begin position="79"/>
        <end position="88"/>
    </location>
</feature>
<gene>
    <name evidence="3" type="ORF">LPJ61_004697</name>
</gene>
<feature type="region of interest" description="Disordered" evidence="1">
    <location>
        <begin position="65"/>
        <end position="100"/>
    </location>
</feature>
<keyword evidence="4" id="KW-1185">Reference proteome</keyword>
<organism evidence="3 4">
    <name type="scientific">Coemansia biformis</name>
    <dbReference type="NCBI Taxonomy" id="1286918"/>
    <lineage>
        <taxon>Eukaryota</taxon>
        <taxon>Fungi</taxon>
        <taxon>Fungi incertae sedis</taxon>
        <taxon>Zoopagomycota</taxon>
        <taxon>Kickxellomycotina</taxon>
        <taxon>Kickxellomycetes</taxon>
        <taxon>Kickxellales</taxon>
        <taxon>Kickxellaceae</taxon>
        <taxon>Coemansia</taxon>
    </lineage>
</organism>
<accession>A0A9W7Y902</accession>
<comment type="caution">
    <text evidence="3">The sequence shown here is derived from an EMBL/GenBank/DDBJ whole genome shotgun (WGS) entry which is preliminary data.</text>
</comment>
<dbReference type="AlphaFoldDB" id="A0A9W7Y902"/>
<dbReference type="OrthoDB" id="10587123at2759"/>
<keyword evidence="2" id="KW-1133">Transmembrane helix</keyword>
<evidence type="ECO:0000256" key="1">
    <source>
        <dbReference type="SAM" id="MobiDB-lite"/>
    </source>
</evidence>
<reference evidence="3" key="1">
    <citation type="submission" date="2022-07" db="EMBL/GenBank/DDBJ databases">
        <title>Phylogenomic reconstructions and comparative analyses of Kickxellomycotina fungi.</title>
        <authorList>
            <person name="Reynolds N.K."/>
            <person name="Stajich J.E."/>
            <person name="Barry K."/>
            <person name="Grigoriev I.V."/>
            <person name="Crous P."/>
            <person name="Smith M.E."/>
        </authorList>
    </citation>
    <scope>NUCLEOTIDE SEQUENCE</scope>
    <source>
        <strain evidence="3">BCRC 34381</strain>
    </source>
</reference>
<evidence type="ECO:0000313" key="3">
    <source>
        <dbReference type="EMBL" id="KAJ1727207.1"/>
    </source>
</evidence>
<dbReference type="EMBL" id="JANBOI010001183">
    <property type="protein sequence ID" value="KAJ1727207.1"/>
    <property type="molecule type" value="Genomic_DNA"/>
</dbReference>
<evidence type="ECO:0000313" key="4">
    <source>
        <dbReference type="Proteomes" id="UP001143981"/>
    </source>
</evidence>
<name>A0A9W7Y902_9FUNG</name>
<keyword evidence="2" id="KW-0812">Transmembrane</keyword>
<evidence type="ECO:0000256" key="2">
    <source>
        <dbReference type="SAM" id="Phobius"/>
    </source>
</evidence>
<sequence>MHHHISISNNHNMKLSFARIVAVVGGASVVLGNIYIPGIVSVDLDSKEGLRLSVLGGLITANIGSKRPREGQANGGASGAASGAANGGHSAEPSAPPKAF</sequence>
<keyword evidence="2" id="KW-0472">Membrane</keyword>
<dbReference type="Proteomes" id="UP001143981">
    <property type="component" value="Unassembled WGS sequence"/>
</dbReference>
<proteinExistence type="predicted"/>
<feature type="transmembrane region" description="Helical" evidence="2">
    <location>
        <begin position="20"/>
        <end position="40"/>
    </location>
</feature>
<protein>
    <submittedName>
        <fullName evidence="3">Uncharacterized protein</fullName>
    </submittedName>
</protein>